<dbReference type="InterPro" id="IPR013760">
    <property type="entry name" value="Topo_IIA-like_dom_sf"/>
</dbReference>
<protein>
    <recommendedName>
        <fullName evidence="3">DNA topoisomerase (ATP-hydrolyzing)</fullName>
        <ecNumber evidence="3">5.6.2.2</ecNumber>
    </recommendedName>
</protein>
<dbReference type="PROSITE" id="PS52040">
    <property type="entry name" value="TOPO_IIA"/>
    <property type="match status" value="1"/>
</dbReference>
<reference evidence="12" key="1">
    <citation type="submission" date="2019-09" db="UniProtKB">
        <authorList>
            <consortium name="WormBaseParasite"/>
        </authorList>
    </citation>
    <scope>IDENTIFICATION</scope>
</reference>
<evidence type="ECO:0000313" key="11">
    <source>
        <dbReference type="Proteomes" id="UP000050761"/>
    </source>
</evidence>
<name>A0A183GBV4_HELPZ</name>
<keyword evidence="6" id="KW-0799">Topoisomerase</keyword>
<evidence type="ECO:0000256" key="6">
    <source>
        <dbReference type="ARBA" id="ARBA00023029"/>
    </source>
</evidence>
<dbReference type="AlphaFoldDB" id="A0A183GBV4"/>
<evidence type="ECO:0000256" key="5">
    <source>
        <dbReference type="ARBA" id="ARBA00022840"/>
    </source>
</evidence>
<dbReference type="GO" id="GO:0005524">
    <property type="term" value="F:ATP binding"/>
    <property type="evidence" value="ECO:0007669"/>
    <property type="project" value="UniProtKB-KW"/>
</dbReference>
<evidence type="ECO:0000256" key="3">
    <source>
        <dbReference type="ARBA" id="ARBA00012895"/>
    </source>
</evidence>
<evidence type="ECO:0000256" key="4">
    <source>
        <dbReference type="ARBA" id="ARBA00022741"/>
    </source>
</evidence>
<evidence type="ECO:0000256" key="1">
    <source>
        <dbReference type="ARBA" id="ARBA00000185"/>
    </source>
</evidence>
<keyword evidence="8" id="KW-0413">Isomerase</keyword>
<comment type="cofactor">
    <cofactor evidence="2">
        <name>Mg(2+)</name>
        <dbReference type="ChEBI" id="CHEBI:18420"/>
    </cofactor>
</comment>
<dbReference type="InterPro" id="IPR013757">
    <property type="entry name" value="Topo_IIA_A_a_sf"/>
</dbReference>
<dbReference type="GO" id="GO:0003677">
    <property type="term" value="F:DNA binding"/>
    <property type="evidence" value="ECO:0007669"/>
    <property type="project" value="UniProtKB-UniRule"/>
</dbReference>
<dbReference type="Gene3D" id="3.30.1360.40">
    <property type="match status" value="2"/>
</dbReference>
<dbReference type="GO" id="GO:0000712">
    <property type="term" value="P:resolution of meiotic recombination intermediates"/>
    <property type="evidence" value="ECO:0007669"/>
    <property type="project" value="TreeGrafter"/>
</dbReference>
<keyword evidence="11" id="KW-1185">Reference proteome</keyword>
<evidence type="ECO:0000256" key="8">
    <source>
        <dbReference type="ARBA" id="ARBA00023235"/>
    </source>
</evidence>
<dbReference type="GO" id="GO:0003918">
    <property type="term" value="F:DNA topoisomerase type II (double strand cut, ATP-hydrolyzing) activity"/>
    <property type="evidence" value="ECO:0007669"/>
    <property type="project" value="UniProtKB-EC"/>
</dbReference>
<evidence type="ECO:0000259" key="10">
    <source>
        <dbReference type="PROSITE" id="PS52040"/>
    </source>
</evidence>
<keyword evidence="4" id="KW-0547">Nucleotide-binding</keyword>
<keyword evidence="5" id="KW-0067">ATP-binding</keyword>
<comment type="catalytic activity">
    <reaction evidence="1">
        <text>ATP-dependent breakage, passage and rejoining of double-stranded DNA.</text>
        <dbReference type="EC" id="5.6.2.2"/>
    </reaction>
</comment>
<dbReference type="PANTHER" id="PTHR10169:SF38">
    <property type="entry name" value="DNA TOPOISOMERASE 2"/>
    <property type="match status" value="1"/>
</dbReference>
<accession>A0A183GBV4</accession>
<dbReference type="InterPro" id="IPR013758">
    <property type="entry name" value="Topo_IIA_A/C_ab"/>
</dbReference>
<comment type="caution">
    <text evidence="9">Lacks conserved residue(s) required for the propagation of feature annotation.</text>
</comment>
<evidence type="ECO:0000313" key="12">
    <source>
        <dbReference type="WBParaSite" id="HPBE_0001960701-mRNA-1"/>
    </source>
</evidence>
<dbReference type="GO" id="GO:0006265">
    <property type="term" value="P:DNA topological change"/>
    <property type="evidence" value="ECO:0007669"/>
    <property type="project" value="InterPro"/>
</dbReference>
<evidence type="ECO:0000256" key="2">
    <source>
        <dbReference type="ARBA" id="ARBA00001946"/>
    </source>
</evidence>
<dbReference type="InterPro" id="IPR002205">
    <property type="entry name" value="Topo_IIA_dom_A"/>
</dbReference>
<dbReference type="Proteomes" id="UP000050761">
    <property type="component" value="Unassembled WGS sequence"/>
</dbReference>
<dbReference type="SUPFAM" id="SSF56719">
    <property type="entry name" value="Type II DNA topoisomerase"/>
    <property type="match status" value="1"/>
</dbReference>
<feature type="domain" description="Topo IIA-type catalytic" evidence="10">
    <location>
        <begin position="7"/>
        <end position="306"/>
    </location>
</feature>
<dbReference type="Pfam" id="PF00521">
    <property type="entry name" value="DNA_topoisoIV"/>
    <property type="match status" value="3"/>
</dbReference>
<dbReference type="GO" id="GO:0000819">
    <property type="term" value="P:sister chromatid segregation"/>
    <property type="evidence" value="ECO:0007669"/>
    <property type="project" value="TreeGrafter"/>
</dbReference>
<sequence length="306" mass="35386">LDLRRSIPSVVDGLKPSQRKVIHTLLRRSSNKEIKVNQLAAAVALNEAYHHGEAALVTTIVRLAQDFVGMNNVPFTRLIFPAADDDLLHYLEEENQLIEPEWYCPIVPMILVNGAEGIATGWSTRVLSHDIRKVIDNVRRLIDNAEMERLIPSFSDFSGRVQEVEENRYEICGKFIFSPSQRKNAHNLSGYKEHHTERGVRFVLELSKEFSARCRRPVGRHSMLMKTFKLQTVLSTNSMVLFDPKGHLRNYATISDIMREHFRVRRQKYEERKEHETRMLDAQRRRLENQVGIGSQDTRAHIAPHS</sequence>
<organism evidence="11 12">
    <name type="scientific">Heligmosomoides polygyrus</name>
    <name type="common">Parasitic roundworm</name>
    <dbReference type="NCBI Taxonomy" id="6339"/>
    <lineage>
        <taxon>Eukaryota</taxon>
        <taxon>Metazoa</taxon>
        <taxon>Ecdysozoa</taxon>
        <taxon>Nematoda</taxon>
        <taxon>Chromadorea</taxon>
        <taxon>Rhabditida</taxon>
        <taxon>Rhabditina</taxon>
        <taxon>Rhabditomorpha</taxon>
        <taxon>Strongyloidea</taxon>
        <taxon>Heligmosomidae</taxon>
        <taxon>Heligmosomoides</taxon>
    </lineage>
</organism>
<dbReference type="Gene3D" id="3.90.199.10">
    <property type="entry name" value="Topoisomerase II, domain 5"/>
    <property type="match status" value="3"/>
</dbReference>
<dbReference type="Gene3D" id="1.10.268.10">
    <property type="entry name" value="Topoisomerase, domain 3"/>
    <property type="match status" value="1"/>
</dbReference>
<keyword evidence="7 9" id="KW-0238">DNA-binding</keyword>
<dbReference type="WBParaSite" id="HPBE_0001960701-mRNA-1">
    <property type="protein sequence ID" value="HPBE_0001960701-mRNA-1"/>
    <property type="gene ID" value="HPBE_0001960701"/>
</dbReference>
<dbReference type="SMART" id="SM00434">
    <property type="entry name" value="TOP4c"/>
    <property type="match status" value="1"/>
</dbReference>
<evidence type="ECO:0000256" key="9">
    <source>
        <dbReference type="PROSITE-ProRule" id="PRU01384"/>
    </source>
</evidence>
<dbReference type="EC" id="5.6.2.2" evidence="3"/>
<dbReference type="PANTHER" id="PTHR10169">
    <property type="entry name" value="DNA TOPOISOMERASE/GYRASE"/>
    <property type="match status" value="1"/>
</dbReference>
<evidence type="ECO:0000256" key="7">
    <source>
        <dbReference type="ARBA" id="ARBA00023125"/>
    </source>
</evidence>
<proteinExistence type="predicted"/>
<dbReference type="InterPro" id="IPR050634">
    <property type="entry name" value="DNA_Topoisomerase_II"/>
</dbReference>
<dbReference type="GO" id="GO:0005634">
    <property type="term" value="C:nucleus"/>
    <property type="evidence" value="ECO:0007669"/>
    <property type="project" value="TreeGrafter"/>
</dbReference>